<gene>
    <name evidence="2" type="ORF">IZO911_LOCUS14467</name>
    <name evidence="3" type="ORF">KXQ929_LOCUS39846</name>
</gene>
<dbReference type="AlphaFoldDB" id="A0A814CKY1"/>
<feature type="signal peptide" evidence="1">
    <location>
        <begin position="1"/>
        <end position="24"/>
    </location>
</feature>
<dbReference type="EMBL" id="CAJOBB010007884">
    <property type="protein sequence ID" value="CAF4196570.1"/>
    <property type="molecule type" value="Genomic_DNA"/>
</dbReference>
<sequence length="293" mass="33235">MKLSFCAVYLFIVITINLFQYQTCFNTFNNQNPFHKKLCNTTNQNQIYQKLYNATNRTISSLLAPTCYEIILNESNAQSQYTSENLIGRIIPAGTFPDTALALEYLYAILCPIPNLPPAQYTIQTYNLTYVSYDQNYLRTQIILVLNLTGNIQLTFFASLAFDKNYKLCGYDGQIRNFGLTFDNNTAGAHDAAIKMLCPVIQTYCNGTNQQYDSTEECIDYLTNDVPFGSYDTADQGTVSCRLIHVKFIPLIPEMHCPHVGKTGGDACYNKTVGFYYNQPDFLSCAHQYNKNN</sequence>
<name>A0A814CKY1_9BILA</name>
<feature type="chain" id="PRO_5036224054" description="Transmembrane protein" evidence="1">
    <location>
        <begin position="25"/>
        <end position="293"/>
    </location>
</feature>
<evidence type="ECO:0000313" key="3">
    <source>
        <dbReference type="EMBL" id="CAF4196570.1"/>
    </source>
</evidence>
<keyword evidence="1" id="KW-0732">Signal</keyword>
<dbReference type="Proteomes" id="UP000663860">
    <property type="component" value="Unassembled WGS sequence"/>
</dbReference>
<accession>A0A814CKY1</accession>
<dbReference type="Proteomes" id="UP000663868">
    <property type="component" value="Unassembled WGS sequence"/>
</dbReference>
<dbReference type="EMBL" id="CAJNOE010000120">
    <property type="protein sequence ID" value="CAF0941554.1"/>
    <property type="molecule type" value="Genomic_DNA"/>
</dbReference>
<proteinExistence type="predicted"/>
<evidence type="ECO:0000313" key="4">
    <source>
        <dbReference type="Proteomes" id="UP000663860"/>
    </source>
</evidence>
<comment type="caution">
    <text evidence="2">The sequence shown here is derived from an EMBL/GenBank/DDBJ whole genome shotgun (WGS) entry which is preliminary data.</text>
</comment>
<organism evidence="2 4">
    <name type="scientific">Adineta steineri</name>
    <dbReference type="NCBI Taxonomy" id="433720"/>
    <lineage>
        <taxon>Eukaryota</taxon>
        <taxon>Metazoa</taxon>
        <taxon>Spiralia</taxon>
        <taxon>Gnathifera</taxon>
        <taxon>Rotifera</taxon>
        <taxon>Eurotatoria</taxon>
        <taxon>Bdelloidea</taxon>
        <taxon>Adinetida</taxon>
        <taxon>Adinetidae</taxon>
        <taxon>Adineta</taxon>
    </lineage>
</organism>
<evidence type="ECO:0000313" key="2">
    <source>
        <dbReference type="EMBL" id="CAF0941554.1"/>
    </source>
</evidence>
<evidence type="ECO:0000256" key="1">
    <source>
        <dbReference type="SAM" id="SignalP"/>
    </source>
</evidence>
<evidence type="ECO:0008006" key="5">
    <source>
        <dbReference type="Google" id="ProtNLM"/>
    </source>
</evidence>
<protein>
    <recommendedName>
        <fullName evidence="5">Transmembrane protein</fullName>
    </recommendedName>
</protein>
<reference evidence="2" key="1">
    <citation type="submission" date="2021-02" db="EMBL/GenBank/DDBJ databases">
        <authorList>
            <person name="Nowell W R."/>
        </authorList>
    </citation>
    <scope>NUCLEOTIDE SEQUENCE</scope>
</reference>